<dbReference type="RefSeq" id="XP_050469303.1">
    <property type="nucleotide sequence ID" value="XM_050611032.1"/>
</dbReference>
<dbReference type="InterPro" id="IPR027417">
    <property type="entry name" value="P-loop_NTPase"/>
</dbReference>
<dbReference type="GeneID" id="2875968"/>
<evidence type="ECO:0000259" key="4">
    <source>
        <dbReference type="PROSITE" id="PS51192"/>
    </source>
</evidence>
<evidence type="ECO:0000259" key="5">
    <source>
        <dbReference type="PROSITE" id="PS51194"/>
    </source>
</evidence>
<dbReference type="CDD" id="cd17919">
    <property type="entry name" value="DEXHc_Snf"/>
    <property type="match status" value="1"/>
</dbReference>
<dbReference type="Proteomes" id="UP000000560">
    <property type="component" value="Chromosome VIII"/>
</dbReference>
<dbReference type="Pfam" id="PF00271">
    <property type="entry name" value="Helicase_C"/>
    <property type="match status" value="1"/>
</dbReference>
<dbReference type="PANTHER" id="PTHR10799">
    <property type="entry name" value="SNF2/RAD54 HELICASE FAMILY"/>
    <property type="match status" value="1"/>
</dbReference>
<dbReference type="GO" id="GO:0031507">
    <property type="term" value="P:heterochromatin formation"/>
    <property type="evidence" value="ECO:0000318"/>
    <property type="project" value="GO_Central"/>
</dbReference>
<proteinExistence type="predicted"/>
<dbReference type="Gene3D" id="3.40.50.10810">
    <property type="entry name" value="Tandem AAA-ATPase domain"/>
    <property type="match status" value="1"/>
</dbReference>
<dbReference type="GO" id="GO:0003682">
    <property type="term" value="F:chromatin binding"/>
    <property type="evidence" value="ECO:0000318"/>
    <property type="project" value="GO_Central"/>
</dbReference>
<keyword evidence="3" id="KW-0067">ATP-binding</keyword>
<dbReference type="HOGENOM" id="CLU_000315_32_1_1"/>
<evidence type="ECO:0000256" key="2">
    <source>
        <dbReference type="ARBA" id="ARBA00022801"/>
    </source>
</evidence>
<dbReference type="Gene3D" id="3.40.50.300">
    <property type="entry name" value="P-loop containing nucleotide triphosphate hydrolases"/>
    <property type="match status" value="1"/>
</dbReference>
<evidence type="ECO:0000256" key="3">
    <source>
        <dbReference type="ARBA" id="ARBA00022840"/>
    </source>
</evidence>
<dbReference type="GO" id="GO:0140750">
    <property type="term" value="F:nucleosome array spacer activity"/>
    <property type="evidence" value="ECO:0000318"/>
    <property type="project" value="GO_Central"/>
</dbReference>
<evidence type="ECO:0000313" key="7">
    <source>
        <dbReference type="Proteomes" id="UP000000560"/>
    </source>
</evidence>
<dbReference type="EMBL" id="BN001308">
    <property type="protein sequence ID" value="CBF90013.1"/>
    <property type="molecule type" value="Genomic_DNA"/>
</dbReference>
<dbReference type="InterPro" id="IPR014001">
    <property type="entry name" value="Helicase_ATP-bd"/>
</dbReference>
<dbReference type="AlphaFoldDB" id="C8VUX5"/>
<dbReference type="PROSITE" id="PS51194">
    <property type="entry name" value="HELICASE_CTER"/>
    <property type="match status" value="1"/>
</dbReference>
<dbReference type="KEGG" id="ani:ANIA_10043"/>
<dbReference type="InterPro" id="IPR038718">
    <property type="entry name" value="SNF2-like_sf"/>
</dbReference>
<feature type="domain" description="Helicase ATP-binding" evidence="4">
    <location>
        <begin position="2"/>
        <end position="169"/>
    </location>
</feature>
<dbReference type="GO" id="GO:0016787">
    <property type="term" value="F:hydrolase activity"/>
    <property type="evidence" value="ECO:0007669"/>
    <property type="project" value="UniProtKB-KW"/>
</dbReference>
<dbReference type="eggNOG" id="KOG0385">
    <property type="taxonomic scope" value="Eukaryota"/>
</dbReference>
<dbReference type="STRING" id="227321.C8VUX5"/>
<reference evidence="7" key="1">
    <citation type="journal article" date="2005" name="Nature">
        <title>Sequencing of Aspergillus nidulans and comparative analysis with A. fumigatus and A. oryzae.</title>
        <authorList>
            <person name="Galagan J.E."/>
            <person name="Calvo S.E."/>
            <person name="Cuomo C."/>
            <person name="Ma L.J."/>
            <person name="Wortman J.R."/>
            <person name="Batzoglou S."/>
            <person name="Lee S.I."/>
            <person name="Basturkmen M."/>
            <person name="Spevak C.C."/>
            <person name="Clutterbuck J."/>
            <person name="Kapitonov V."/>
            <person name="Jurka J."/>
            <person name="Scazzocchio C."/>
            <person name="Farman M."/>
            <person name="Butler J."/>
            <person name="Purcell S."/>
            <person name="Harris S."/>
            <person name="Braus G.H."/>
            <person name="Draht O."/>
            <person name="Busch S."/>
            <person name="D'Enfert C."/>
            <person name="Bouchier C."/>
            <person name="Goldman G.H."/>
            <person name="Bell-Pedersen D."/>
            <person name="Griffiths-Jones S."/>
            <person name="Doonan J.H."/>
            <person name="Yu J."/>
            <person name="Vienken K."/>
            <person name="Pain A."/>
            <person name="Freitag M."/>
            <person name="Selker E.U."/>
            <person name="Archer D.B."/>
            <person name="Penalva M.A."/>
            <person name="Oakley B.R."/>
            <person name="Momany M."/>
            <person name="Tanaka T."/>
            <person name="Kumagai T."/>
            <person name="Asai K."/>
            <person name="Machida M."/>
            <person name="Nierman W.C."/>
            <person name="Denning D.W."/>
            <person name="Caddick M."/>
            <person name="Hynes M."/>
            <person name="Paoletti M."/>
            <person name="Fischer R."/>
            <person name="Miller B."/>
            <person name="Dyer P."/>
            <person name="Sachs M.S."/>
            <person name="Osmani S.A."/>
            <person name="Birren B.W."/>
        </authorList>
    </citation>
    <scope>NUCLEOTIDE SEQUENCE [LARGE SCALE GENOMIC DNA]</scope>
    <source>
        <strain evidence="7">FGSC A4 / ATCC 38163 / CBS 112.46 / NRRL 194 / M139</strain>
    </source>
</reference>
<keyword evidence="7" id="KW-1185">Reference proteome</keyword>
<keyword evidence="1" id="KW-0547">Nucleotide-binding</keyword>
<dbReference type="SMART" id="SM00490">
    <property type="entry name" value="HELICc"/>
    <property type="match status" value="1"/>
</dbReference>
<feature type="domain" description="Helicase C-terminal" evidence="5">
    <location>
        <begin position="338"/>
        <end position="505"/>
    </location>
</feature>
<dbReference type="InterPro" id="IPR049730">
    <property type="entry name" value="SNF2/RAD54-like_C"/>
</dbReference>
<reference evidence="7" key="2">
    <citation type="journal article" date="2009" name="Fungal Genet. Biol.">
        <title>The 2008 update of the Aspergillus nidulans genome annotation: a community effort.</title>
        <authorList>
            <person name="Wortman J.R."/>
            <person name="Gilsenan J.M."/>
            <person name="Joardar V."/>
            <person name="Deegan J."/>
            <person name="Clutterbuck J."/>
            <person name="Andersen M.R."/>
            <person name="Archer D."/>
            <person name="Bencina M."/>
            <person name="Braus G."/>
            <person name="Coutinho P."/>
            <person name="von Dohren H."/>
            <person name="Doonan J."/>
            <person name="Driessen A.J."/>
            <person name="Durek P."/>
            <person name="Espeso E."/>
            <person name="Fekete E."/>
            <person name="Flipphi M."/>
            <person name="Estrada C.G."/>
            <person name="Geysens S."/>
            <person name="Goldman G."/>
            <person name="de Groot P.W."/>
            <person name="Hansen K."/>
            <person name="Harris S.D."/>
            <person name="Heinekamp T."/>
            <person name="Helmstaedt K."/>
            <person name="Henrissat B."/>
            <person name="Hofmann G."/>
            <person name="Homan T."/>
            <person name="Horio T."/>
            <person name="Horiuchi H."/>
            <person name="James S."/>
            <person name="Jones M."/>
            <person name="Karaffa L."/>
            <person name="Karanyi Z."/>
            <person name="Kato M."/>
            <person name="Keller N."/>
            <person name="Kelly D.E."/>
            <person name="Kiel J.A."/>
            <person name="Kim J.M."/>
            <person name="van der Klei I.J."/>
            <person name="Klis F.M."/>
            <person name="Kovalchuk A."/>
            <person name="Krasevec N."/>
            <person name="Kubicek C.P."/>
            <person name="Liu B."/>
            <person name="Maccabe A."/>
            <person name="Meyer V."/>
            <person name="Mirabito P."/>
            <person name="Miskei M."/>
            <person name="Mos M."/>
            <person name="Mullins J."/>
            <person name="Nelson D.R."/>
            <person name="Nielsen J."/>
            <person name="Oakley B.R."/>
            <person name="Osmani S.A."/>
            <person name="Pakula T."/>
            <person name="Paszewski A."/>
            <person name="Paulsen I."/>
            <person name="Pilsyk S."/>
            <person name="Pocsi I."/>
            <person name="Punt P.J."/>
            <person name="Ram A.F."/>
            <person name="Ren Q."/>
            <person name="Robellet X."/>
            <person name="Robson G."/>
            <person name="Seiboth B."/>
            <person name="van Solingen P."/>
            <person name="Specht T."/>
            <person name="Sun J."/>
            <person name="Taheri-Talesh N."/>
            <person name="Takeshita N."/>
            <person name="Ussery D."/>
            <person name="vanKuyk P.A."/>
            <person name="Visser H."/>
            <person name="van de Vondervoort P.J."/>
            <person name="de Vries R.P."/>
            <person name="Walton J."/>
            <person name="Xiang X."/>
            <person name="Xiong Y."/>
            <person name="Zeng A.P."/>
            <person name="Brandt B.W."/>
            <person name="Cornell M.J."/>
            <person name="van den Hondel C.A."/>
            <person name="Visser J."/>
            <person name="Oliver S.G."/>
            <person name="Turner G."/>
        </authorList>
    </citation>
    <scope>GENOME REANNOTATION</scope>
    <source>
        <strain evidence="7">FGSC A4 / ATCC 38163 / CBS 112.46 / NRRL 194 / M139</strain>
    </source>
</reference>
<evidence type="ECO:0000256" key="1">
    <source>
        <dbReference type="ARBA" id="ARBA00022741"/>
    </source>
</evidence>
<accession>C8VUX5</accession>
<dbReference type="GO" id="GO:0000785">
    <property type="term" value="C:chromatin"/>
    <property type="evidence" value="ECO:0000318"/>
    <property type="project" value="GO_Central"/>
</dbReference>
<dbReference type="GO" id="GO:0005634">
    <property type="term" value="C:nucleus"/>
    <property type="evidence" value="ECO:0000318"/>
    <property type="project" value="GO_Central"/>
</dbReference>
<dbReference type="GO" id="GO:0045944">
    <property type="term" value="P:positive regulation of transcription by RNA polymerase II"/>
    <property type="evidence" value="ECO:0000318"/>
    <property type="project" value="GO_Central"/>
</dbReference>
<protein>
    <submittedName>
        <fullName evidence="6">ATPase (Eurofung)</fullName>
    </submittedName>
</protein>
<dbReference type="GO" id="GO:0003677">
    <property type="term" value="F:DNA binding"/>
    <property type="evidence" value="ECO:0000318"/>
    <property type="project" value="GO_Central"/>
</dbReference>
<dbReference type="VEuPathDB" id="FungiDB:AN10043"/>
<dbReference type="InterPro" id="IPR001650">
    <property type="entry name" value="Helicase_C-like"/>
</dbReference>
<name>C8VUX5_EMENI</name>
<dbReference type="GO" id="GO:0005524">
    <property type="term" value="F:ATP binding"/>
    <property type="evidence" value="ECO:0007669"/>
    <property type="project" value="InterPro"/>
</dbReference>
<dbReference type="InParanoid" id="C8VUX5"/>
<gene>
    <name evidence="6" type="ORF">ANIA_10043</name>
</gene>
<dbReference type="InterPro" id="IPR000330">
    <property type="entry name" value="SNF2_N"/>
</dbReference>
<organism evidence="6 7">
    <name type="scientific">Emericella nidulans (strain FGSC A4 / ATCC 38163 / CBS 112.46 / NRRL 194 / M139)</name>
    <name type="common">Aspergillus nidulans</name>
    <dbReference type="NCBI Taxonomy" id="227321"/>
    <lineage>
        <taxon>Eukaryota</taxon>
        <taxon>Fungi</taxon>
        <taxon>Dikarya</taxon>
        <taxon>Ascomycota</taxon>
        <taxon>Pezizomycotina</taxon>
        <taxon>Eurotiomycetes</taxon>
        <taxon>Eurotiomycetidae</taxon>
        <taxon>Eurotiales</taxon>
        <taxon>Aspergillaceae</taxon>
        <taxon>Aspergillus</taxon>
        <taxon>Aspergillus subgen. Nidulantes</taxon>
    </lineage>
</organism>
<sequence>MIYWRNNGIGGILADDMGLGKTLQALSLFQYVKDNERADSKFLVVCPLSVLNTWMSEISRWTTGLRPMAYHGGSEERENLRTCFRQQGAEPWNIVVTTYETLCSDLWFFQKTLWAHVVLDEGHRIKNSRSKRTQGVYRLRSENRIVLTGTPIQNDLTELWSILHWLYPDVFVPATAKLFENAFSLTDGKFDSIFLSHITRFLKVVMLRRTKCDSQIGLDLPPKKETVFSVPLTELQLGWYRTILTGVDESILLGSIEQEKSQSNVVPMTDSIVESMTAAWETNKATNTKRRSHITTNTLMELRKCSIHPYLLADALPKEYNIGQHIVDASCKFIVLQKMIRQYVGLENKKVIIFSGFDQTLDLCEDLLEMEKAQFSFKYGRLDGSTSSAWRNLSVFLFQNDPRYMVFLLSTRAGGEGLNLVSSSIVIFLDDDWNPQVMRQAESRVHRIGQTQPVQIFRIHAKGTVEDQMRRRMDKKAYLADKVMGEFGNNITHHTDLEETTEDEICLIPSRPIIPRSFDAKDLVNSDFHSIMSSYALDEVSIQGMSHAEKRAWLARSERVKTNIFNGVMVETKYRRFSVYDETVLSISKASRRIGKSRVVTVGEWKVSKESMEMATPVSPTFPKQGVGDKACKMNEAPALPEDFYSAV</sequence>
<dbReference type="OrthoDB" id="288590at2759"/>
<dbReference type="FunFam" id="3.40.50.10810:FF:000115">
    <property type="entry name" value="Nucleosome remodeling complex ATPase subunit (Snf2h)"/>
    <property type="match status" value="1"/>
</dbReference>
<evidence type="ECO:0000313" key="6">
    <source>
        <dbReference type="EMBL" id="CBF90013.1"/>
    </source>
</evidence>
<dbReference type="SUPFAM" id="SSF52540">
    <property type="entry name" value="P-loop containing nucleoside triphosphate hydrolases"/>
    <property type="match status" value="2"/>
</dbReference>
<dbReference type="CDD" id="cd18793">
    <property type="entry name" value="SF2_C_SNF"/>
    <property type="match status" value="1"/>
</dbReference>
<dbReference type="PROSITE" id="PS51192">
    <property type="entry name" value="HELICASE_ATP_BIND_1"/>
    <property type="match status" value="1"/>
</dbReference>
<dbReference type="Pfam" id="PF00176">
    <property type="entry name" value="SNF2-rel_dom"/>
    <property type="match status" value="1"/>
</dbReference>
<keyword evidence="2" id="KW-0378">Hydrolase</keyword>
<dbReference type="SMART" id="SM00487">
    <property type="entry name" value="DEXDc"/>
    <property type="match status" value="1"/>
</dbReference>
<dbReference type="OMA" id="DINAAHD"/>